<name>A0ABY2FJT8_9ACTN</name>
<feature type="region of interest" description="Disordered" evidence="3">
    <location>
        <begin position="76"/>
        <end position="104"/>
    </location>
</feature>
<evidence type="ECO:0000256" key="2">
    <source>
        <dbReference type="ARBA" id="ARBA00023186"/>
    </source>
</evidence>
<evidence type="ECO:0000256" key="1">
    <source>
        <dbReference type="ARBA" id="ARBA00022988"/>
    </source>
</evidence>
<dbReference type="Pfam" id="PF01730">
    <property type="entry name" value="UreF"/>
    <property type="match status" value="1"/>
</dbReference>
<dbReference type="RefSeq" id="WP_238175065.1">
    <property type="nucleotide sequence ID" value="NZ_SODU01000001.1"/>
</dbReference>
<reference evidence="4 5" key="1">
    <citation type="submission" date="2019-03" db="EMBL/GenBank/DDBJ databases">
        <title>Genomic Encyclopedia of Type Strains, Phase III (KMG-III): the genomes of soil and plant-associated and newly described type strains.</title>
        <authorList>
            <person name="Whitman W."/>
        </authorList>
    </citation>
    <scope>NUCLEOTIDE SEQUENCE [LARGE SCALE GENOMIC DNA]</scope>
    <source>
        <strain evidence="4 5">VKMAc-2574</strain>
    </source>
</reference>
<keyword evidence="2" id="KW-0143">Chaperone</keyword>
<protein>
    <submittedName>
        <fullName evidence="4">Urease accessory protein</fullName>
    </submittedName>
</protein>
<proteinExistence type="predicted"/>
<sequence length="288" mass="30851">MGNVELVAMMLADGRLPTGGHTQSGGLEPAVRAGLGADGKQLADVASYARDRLRTTTRVEAAVAVVTRHLALSGTNVAPGDENVPQTTGRLDTQTPSSPSRADWFGPDLPSRGLWLEKRGFDNQYPRLEDHAARRGAGQGLGDVEAAWAARTPSHVVRGVSRRQGRLLLRLARRVWPDVTTYLPNDGEIARPVVLGVVGAVTGLSAEQVARTIAYDDAQTVISASLKLLPVDPADAATWLAGLHDDIEWLVKDVAPLTRVDDIPADGAPLIDVFAHNHAIERMRLFHA</sequence>
<dbReference type="PANTHER" id="PTHR33620">
    <property type="entry name" value="UREASE ACCESSORY PROTEIN F"/>
    <property type="match status" value="1"/>
</dbReference>
<comment type="caution">
    <text evidence="4">The sequence shown here is derived from an EMBL/GenBank/DDBJ whole genome shotgun (WGS) entry which is preliminary data.</text>
</comment>
<gene>
    <name evidence="4" type="ORF">EV137_0665</name>
</gene>
<feature type="compositionally biased region" description="Polar residues" evidence="3">
    <location>
        <begin position="84"/>
        <end position="100"/>
    </location>
</feature>
<evidence type="ECO:0000313" key="5">
    <source>
        <dbReference type="Proteomes" id="UP000295060"/>
    </source>
</evidence>
<dbReference type="PANTHER" id="PTHR33620:SF1">
    <property type="entry name" value="UREASE ACCESSORY PROTEIN F"/>
    <property type="match status" value="1"/>
</dbReference>
<dbReference type="Proteomes" id="UP000295060">
    <property type="component" value="Unassembled WGS sequence"/>
</dbReference>
<dbReference type="InterPro" id="IPR038277">
    <property type="entry name" value="UreF_sf"/>
</dbReference>
<dbReference type="Gene3D" id="1.10.4190.10">
    <property type="entry name" value="Urease accessory protein UreF"/>
    <property type="match status" value="1"/>
</dbReference>
<dbReference type="InterPro" id="IPR002639">
    <property type="entry name" value="UreF"/>
</dbReference>
<accession>A0ABY2FJT8</accession>
<evidence type="ECO:0000256" key="3">
    <source>
        <dbReference type="SAM" id="MobiDB-lite"/>
    </source>
</evidence>
<keyword evidence="1" id="KW-0996">Nickel insertion</keyword>
<evidence type="ECO:0000313" key="4">
    <source>
        <dbReference type="EMBL" id="TDW93390.1"/>
    </source>
</evidence>
<organism evidence="4 5">
    <name type="scientific">Kribbella pratensis</name>
    <dbReference type="NCBI Taxonomy" id="2512112"/>
    <lineage>
        <taxon>Bacteria</taxon>
        <taxon>Bacillati</taxon>
        <taxon>Actinomycetota</taxon>
        <taxon>Actinomycetes</taxon>
        <taxon>Propionibacteriales</taxon>
        <taxon>Kribbellaceae</taxon>
        <taxon>Kribbella</taxon>
    </lineage>
</organism>
<dbReference type="EMBL" id="SODU01000001">
    <property type="protein sequence ID" value="TDW93390.1"/>
    <property type="molecule type" value="Genomic_DNA"/>
</dbReference>
<keyword evidence="5" id="KW-1185">Reference proteome</keyword>